<dbReference type="KEGG" id="tpx:Turpa_3635"/>
<keyword evidence="2" id="KW-1185">Reference proteome</keyword>
<dbReference type="RefSeq" id="WP_014804746.1">
    <property type="nucleotide sequence ID" value="NC_018020.1"/>
</dbReference>
<gene>
    <name evidence="1" type="ordered locus">Turpa_3635</name>
</gene>
<proteinExistence type="predicted"/>
<organism evidence="1 2">
    <name type="scientific">Turneriella parva (strain ATCC BAA-1111 / DSM 21527 / NCTC 11395 / H)</name>
    <name type="common">Leptospira parva</name>
    <dbReference type="NCBI Taxonomy" id="869212"/>
    <lineage>
        <taxon>Bacteria</taxon>
        <taxon>Pseudomonadati</taxon>
        <taxon>Spirochaetota</taxon>
        <taxon>Spirochaetia</taxon>
        <taxon>Leptospirales</taxon>
        <taxon>Leptospiraceae</taxon>
        <taxon>Turneriella</taxon>
    </lineage>
</organism>
<dbReference type="EMBL" id="CP002959">
    <property type="protein sequence ID" value="AFM14269.1"/>
    <property type="molecule type" value="Genomic_DNA"/>
</dbReference>
<dbReference type="HOGENOM" id="CLU_1304430_0_0_12"/>
<evidence type="ECO:0000313" key="1">
    <source>
        <dbReference type="EMBL" id="AFM14269.1"/>
    </source>
</evidence>
<dbReference type="AlphaFoldDB" id="I4BAG2"/>
<reference evidence="1 2" key="1">
    <citation type="submission" date="2012-06" db="EMBL/GenBank/DDBJ databases">
        <title>The complete chromosome of genome of Turneriella parva DSM 21527.</title>
        <authorList>
            <consortium name="US DOE Joint Genome Institute (JGI-PGF)"/>
            <person name="Lucas S."/>
            <person name="Han J."/>
            <person name="Lapidus A."/>
            <person name="Bruce D."/>
            <person name="Goodwin L."/>
            <person name="Pitluck S."/>
            <person name="Peters L."/>
            <person name="Kyrpides N."/>
            <person name="Mavromatis K."/>
            <person name="Ivanova N."/>
            <person name="Mikhailova N."/>
            <person name="Chertkov O."/>
            <person name="Detter J.C."/>
            <person name="Tapia R."/>
            <person name="Han C."/>
            <person name="Land M."/>
            <person name="Hauser L."/>
            <person name="Markowitz V."/>
            <person name="Cheng J.-F."/>
            <person name="Hugenholtz P."/>
            <person name="Woyke T."/>
            <person name="Wu D."/>
            <person name="Gronow S."/>
            <person name="Wellnitz S."/>
            <person name="Brambilla E."/>
            <person name="Klenk H.-P."/>
            <person name="Eisen J.A."/>
        </authorList>
    </citation>
    <scope>NUCLEOTIDE SEQUENCE [LARGE SCALE GENOMIC DNA]</scope>
    <source>
        <strain evidence="2">ATCC BAA-1111 / DSM 21527 / NCTC 11395 / H</strain>
    </source>
</reference>
<sequence length="211" mass="23311">MKIVGEKLVLPRNFEFFRRLPARFEILVIAKGAVRPDATTFEIEIKGQRLTLRSRVDLKPGARYELEKQSVTEFRIARETESEPAYSGRRVAERAATEAGEARENLQPLPDAAGLAAADLWKIHAFAEAGGEVEPRGQKYRFDLESEAGMKGLFIPISSGGYSLLVSGPAAIQENIEAFQLLLEDLQIRSVSRVDAATFERISDGAIDFSG</sequence>
<accession>I4BAG2</accession>
<protein>
    <submittedName>
        <fullName evidence="1">Uncharacterized protein</fullName>
    </submittedName>
</protein>
<dbReference type="STRING" id="869212.Turpa_3635"/>
<dbReference type="Proteomes" id="UP000006048">
    <property type="component" value="Chromosome"/>
</dbReference>
<name>I4BAG2_TURPD</name>
<evidence type="ECO:0000313" key="2">
    <source>
        <dbReference type="Proteomes" id="UP000006048"/>
    </source>
</evidence>